<accession>A0ACB6ZED0</accession>
<evidence type="ECO:0000313" key="1">
    <source>
        <dbReference type="EMBL" id="KAF9647937.1"/>
    </source>
</evidence>
<protein>
    <submittedName>
        <fullName evidence="1">Uncharacterized protein</fullName>
    </submittedName>
</protein>
<dbReference type="EMBL" id="MU118023">
    <property type="protein sequence ID" value="KAF9647937.1"/>
    <property type="molecule type" value="Genomic_DNA"/>
</dbReference>
<name>A0ACB6ZED0_THEGA</name>
<feature type="non-terminal residue" evidence="1">
    <location>
        <position position="180"/>
    </location>
</feature>
<gene>
    <name evidence="1" type="ORF">BDM02DRAFT_3116260</name>
</gene>
<sequence>MKLCDSTFGGRVTTTMNQVEVNHLEQKTLEVLSLVRSVKNNFAPINRIPRAILSLIPRYWGHHHTDTDEDLITLTHVCRGWRKLFVSHPSLWTRLDFTNVDKTRAYIERSRSLPLEIVICKSEDKPYIEDAFLLAVPHVKRFKSLTIGRTSDSLRNLTKHLTLPVPFLKELKIRFTCDRS</sequence>
<reference evidence="1" key="1">
    <citation type="submission" date="2019-10" db="EMBL/GenBank/DDBJ databases">
        <authorList>
            <consortium name="DOE Joint Genome Institute"/>
            <person name="Kuo A."/>
            <person name="Miyauchi S."/>
            <person name="Kiss E."/>
            <person name="Drula E."/>
            <person name="Kohler A."/>
            <person name="Sanchez-Garcia M."/>
            <person name="Andreopoulos B."/>
            <person name="Barry K.W."/>
            <person name="Bonito G."/>
            <person name="Buee M."/>
            <person name="Carver A."/>
            <person name="Chen C."/>
            <person name="Cichocki N."/>
            <person name="Clum A."/>
            <person name="Culley D."/>
            <person name="Crous P.W."/>
            <person name="Fauchery L."/>
            <person name="Girlanda M."/>
            <person name="Hayes R."/>
            <person name="Keri Z."/>
            <person name="Labutti K."/>
            <person name="Lipzen A."/>
            <person name="Lombard V."/>
            <person name="Magnuson J."/>
            <person name="Maillard F."/>
            <person name="Morin E."/>
            <person name="Murat C."/>
            <person name="Nolan M."/>
            <person name="Ohm R."/>
            <person name="Pangilinan J."/>
            <person name="Pereira M."/>
            <person name="Perotto S."/>
            <person name="Peter M."/>
            <person name="Riley R."/>
            <person name="Sitrit Y."/>
            <person name="Stielow B."/>
            <person name="Szollosi G."/>
            <person name="Zifcakova L."/>
            <person name="Stursova M."/>
            <person name="Spatafora J.W."/>
            <person name="Tedersoo L."/>
            <person name="Vaario L.-M."/>
            <person name="Yamada A."/>
            <person name="Yan M."/>
            <person name="Wang P."/>
            <person name="Xu J."/>
            <person name="Bruns T."/>
            <person name="Baldrian P."/>
            <person name="Vilgalys R."/>
            <person name="Henrissat B."/>
            <person name="Grigoriev I.V."/>
            <person name="Hibbett D."/>
            <person name="Nagy L.G."/>
            <person name="Martin F.M."/>
        </authorList>
    </citation>
    <scope>NUCLEOTIDE SEQUENCE</scope>
    <source>
        <strain evidence="1">P2</strain>
    </source>
</reference>
<organism evidence="1 2">
    <name type="scientific">Thelephora ganbajun</name>
    <name type="common">Ganba fungus</name>
    <dbReference type="NCBI Taxonomy" id="370292"/>
    <lineage>
        <taxon>Eukaryota</taxon>
        <taxon>Fungi</taxon>
        <taxon>Dikarya</taxon>
        <taxon>Basidiomycota</taxon>
        <taxon>Agaricomycotina</taxon>
        <taxon>Agaricomycetes</taxon>
        <taxon>Thelephorales</taxon>
        <taxon>Thelephoraceae</taxon>
        <taxon>Thelephora</taxon>
    </lineage>
</organism>
<reference evidence="1" key="2">
    <citation type="journal article" date="2020" name="Nat. Commun.">
        <title>Large-scale genome sequencing of mycorrhizal fungi provides insights into the early evolution of symbiotic traits.</title>
        <authorList>
            <person name="Miyauchi S."/>
            <person name="Kiss E."/>
            <person name="Kuo A."/>
            <person name="Drula E."/>
            <person name="Kohler A."/>
            <person name="Sanchez-Garcia M."/>
            <person name="Morin E."/>
            <person name="Andreopoulos B."/>
            <person name="Barry K.W."/>
            <person name="Bonito G."/>
            <person name="Buee M."/>
            <person name="Carver A."/>
            <person name="Chen C."/>
            <person name="Cichocki N."/>
            <person name="Clum A."/>
            <person name="Culley D."/>
            <person name="Crous P.W."/>
            <person name="Fauchery L."/>
            <person name="Girlanda M."/>
            <person name="Hayes R.D."/>
            <person name="Keri Z."/>
            <person name="LaButti K."/>
            <person name="Lipzen A."/>
            <person name="Lombard V."/>
            <person name="Magnuson J."/>
            <person name="Maillard F."/>
            <person name="Murat C."/>
            <person name="Nolan M."/>
            <person name="Ohm R.A."/>
            <person name="Pangilinan J."/>
            <person name="Pereira M.F."/>
            <person name="Perotto S."/>
            <person name="Peter M."/>
            <person name="Pfister S."/>
            <person name="Riley R."/>
            <person name="Sitrit Y."/>
            <person name="Stielow J.B."/>
            <person name="Szollosi G."/>
            <person name="Zifcakova L."/>
            <person name="Stursova M."/>
            <person name="Spatafora J.W."/>
            <person name="Tedersoo L."/>
            <person name="Vaario L.M."/>
            <person name="Yamada A."/>
            <person name="Yan M."/>
            <person name="Wang P."/>
            <person name="Xu J."/>
            <person name="Bruns T."/>
            <person name="Baldrian P."/>
            <person name="Vilgalys R."/>
            <person name="Dunand C."/>
            <person name="Henrissat B."/>
            <person name="Grigoriev I.V."/>
            <person name="Hibbett D."/>
            <person name="Nagy L.G."/>
            <person name="Martin F.M."/>
        </authorList>
    </citation>
    <scope>NUCLEOTIDE SEQUENCE</scope>
    <source>
        <strain evidence="1">P2</strain>
    </source>
</reference>
<comment type="caution">
    <text evidence="1">The sequence shown here is derived from an EMBL/GenBank/DDBJ whole genome shotgun (WGS) entry which is preliminary data.</text>
</comment>
<keyword evidence="2" id="KW-1185">Reference proteome</keyword>
<proteinExistence type="predicted"/>
<evidence type="ECO:0000313" key="2">
    <source>
        <dbReference type="Proteomes" id="UP000886501"/>
    </source>
</evidence>
<dbReference type="Proteomes" id="UP000886501">
    <property type="component" value="Unassembled WGS sequence"/>
</dbReference>